<sequence>MGGVLLLLGLCLVMALASFLAGALPLSMSLSQSQLRLLSSVGVGILVGTSLIVIIPEGIEAATAPAEATHMHRVRSLVRRTPWNPTILTRGLPESIVTVGTSSIQKRGDELDIEALVRRVVNAAAGNARAKRADVEAAVEAMNDAPAIPGADGTTKDDTADKKRPEKIENAKESQPGHDGDHKAEHDHEHEKEEEAHEHAHAVPTFEIGFSLILGFLLMFLIDRLPRHATESLHSAPQTRHISLDNLNSDSASVDEEADGFLGSLTPTPRRARSLATTTGLVIHAAADGIAMGASSTTSDMKLGFIIFAAIMIHKAPAAFGLTSLLLKQGLSKRAARGHLIVFSLAAPVGALTTWTLITLLGGSKVESDHWWTGMLLLFSGGTFLYVAMHAMQEDSGAHTQEHGLNGYVDANTSTQRKPKGPQMRDTLATMGGMLVPLLTQFGHHH</sequence>
<evidence type="ECO:0008006" key="12">
    <source>
        <dbReference type="Google" id="ProtNLM"/>
    </source>
</evidence>
<feature type="compositionally biased region" description="Basic and acidic residues" evidence="7">
    <location>
        <begin position="154"/>
        <end position="198"/>
    </location>
</feature>
<evidence type="ECO:0000256" key="2">
    <source>
        <dbReference type="ARBA" id="ARBA00004394"/>
    </source>
</evidence>
<name>A0A8H4NKA3_9HYPO</name>
<comment type="caution">
    <text evidence="10">The sequence shown here is derived from an EMBL/GenBank/DDBJ whole genome shotgun (WGS) entry which is preliminary data.</text>
</comment>
<proteinExistence type="predicted"/>
<accession>A0A8H4NKA3</accession>
<dbReference type="Proteomes" id="UP000605986">
    <property type="component" value="Unassembled WGS sequence"/>
</dbReference>
<feature type="chain" id="PRO_5034995818" description="Zinc transporter ZIP9" evidence="9">
    <location>
        <begin position="18"/>
        <end position="446"/>
    </location>
</feature>
<dbReference type="PANTHER" id="PTHR16133:SF0">
    <property type="entry name" value="ZINC_IRON REGULATED TRANSPORTER-RELATED PROTEIN 102B, ISOFORM E"/>
    <property type="match status" value="1"/>
</dbReference>
<keyword evidence="11" id="KW-1185">Reference proteome</keyword>
<dbReference type="Pfam" id="PF02535">
    <property type="entry name" value="Zip"/>
    <property type="match status" value="1"/>
</dbReference>
<dbReference type="EMBL" id="JAADJG010000625">
    <property type="protein sequence ID" value="KAF4441239.1"/>
    <property type="molecule type" value="Genomic_DNA"/>
</dbReference>
<organism evidence="10 11">
    <name type="scientific">Fusarium austroafricanum</name>
    <dbReference type="NCBI Taxonomy" id="2364996"/>
    <lineage>
        <taxon>Eukaryota</taxon>
        <taxon>Fungi</taxon>
        <taxon>Dikarya</taxon>
        <taxon>Ascomycota</taxon>
        <taxon>Pezizomycotina</taxon>
        <taxon>Sordariomycetes</taxon>
        <taxon>Hypocreomycetidae</taxon>
        <taxon>Hypocreales</taxon>
        <taxon>Nectriaceae</taxon>
        <taxon>Fusarium</taxon>
        <taxon>Fusarium concolor species complex</taxon>
    </lineage>
</organism>
<feature type="region of interest" description="Disordered" evidence="7">
    <location>
        <begin position="143"/>
        <end position="198"/>
    </location>
</feature>
<feature type="transmembrane region" description="Helical" evidence="8">
    <location>
        <begin position="37"/>
        <end position="55"/>
    </location>
</feature>
<gene>
    <name evidence="10" type="ORF">F53441_12088</name>
</gene>
<keyword evidence="6 8" id="KW-0472">Membrane</keyword>
<dbReference type="PANTHER" id="PTHR16133">
    <property type="entry name" value="SOLUTE CARRIER FAMILY 39 ZINC TRANSPORTER , MEMBER 9-RELATED"/>
    <property type="match status" value="1"/>
</dbReference>
<evidence type="ECO:0000256" key="7">
    <source>
        <dbReference type="SAM" id="MobiDB-lite"/>
    </source>
</evidence>
<dbReference type="OrthoDB" id="19859at2759"/>
<keyword evidence="3 8" id="KW-0812">Transmembrane</keyword>
<keyword evidence="4 8" id="KW-1133">Transmembrane helix</keyword>
<evidence type="ECO:0000256" key="5">
    <source>
        <dbReference type="ARBA" id="ARBA00023034"/>
    </source>
</evidence>
<evidence type="ECO:0000313" key="10">
    <source>
        <dbReference type="EMBL" id="KAF4441239.1"/>
    </source>
</evidence>
<dbReference type="GO" id="GO:0006829">
    <property type="term" value="P:zinc ion transport"/>
    <property type="evidence" value="ECO:0007669"/>
    <property type="project" value="InterPro"/>
</dbReference>
<dbReference type="GO" id="GO:0000139">
    <property type="term" value="C:Golgi membrane"/>
    <property type="evidence" value="ECO:0007669"/>
    <property type="project" value="UniProtKB-SubCell"/>
</dbReference>
<evidence type="ECO:0000256" key="9">
    <source>
        <dbReference type="SAM" id="SignalP"/>
    </source>
</evidence>
<comment type="subcellular location">
    <subcellularLocation>
        <location evidence="1">Endomembrane system</location>
        <topology evidence="1">Multi-pass membrane protein</topology>
    </subcellularLocation>
    <subcellularLocation>
        <location evidence="2">Golgi apparatus membrane</location>
    </subcellularLocation>
</comment>
<keyword evidence="5" id="KW-0333">Golgi apparatus</keyword>
<feature type="signal peptide" evidence="9">
    <location>
        <begin position="1"/>
        <end position="17"/>
    </location>
</feature>
<dbReference type="InterPro" id="IPR045891">
    <property type="entry name" value="ZIP9"/>
</dbReference>
<dbReference type="AlphaFoldDB" id="A0A8H4NKA3"/>
<evidence type="ECO:0000313" key="11">
    <source>
        <dbReference type="Proteomes" id="UP000605986"/>
    </source>
</evidence>
<evidence type="ECO:0000256" key="1">
    <source>
        <dbReference type="ARBA" id="ARBA00004127"/>
    </source>
</evidence>
<feature type="transmembrane region" description="Helical" evidence="8">
    <location>
        <begin position="202"/>
        <end position="222"/>
    </location>
</feature>
<dbReference type="InterPro" id="IPR003689">
    <property type="entry name" value="ZIP"/>
</dbReference>
<evidence type="ECO:0000256" key="6">
    <source>
        <dbReference type="ARBA" id="ARBA00023136"/>
    </source>
</evidence>
<reference evidence="10" key="1">
    <citation type="submission" date="2020-01" db="EMBL/GenBank/DDBJ databases">
        <title>Identification and distribution of gene clusters putatively required for synthesis of sphingolipid metabolism inhibitors in phylogenetically diverse species of the filamentous fungus Fusarium.</title>
        <authorList>
            <person name="Kim H.-S."/>
            <person name="Busman M."/>
            <person name="Brown D.W."/>
            <person name="Divon H."/>
            <person name="Uhlig S."/>
            <person name="Proctor R.H."/>
        </authorList>
    </citation>
    <scope>NUCLEOTIDE SEQUENCE</scope>
    <source>
        <strain evidence="10">NRRL 53441</strain>
    </source>
</reference>
<evidence type="ECO:0000256" key="8">
    <source>
        <dbReference type="SAM" id="Phobius"/>
    </source>
</evidence>
<feature type="transmembrane region" description="Helical" evidence="8">
    <location>
        <begin position="305"/>
        <end position="327"/>
    </location>
</feature>
<keyword evidence="9" id="KW-0732">Signal</keyword>
<evidence type="ECO:0000256" key="4">
    <source>
        <dbReference type="ARBA" id="ARBA00022989"/>
    </source>
</evidence>
<protein>
    <recommendedName>
        <fullName evidence="12">Zinc transporter ZIP9</fullName>
    </recommendedName>
</protein>
<dbReference type="GO" id="GO:0046873">
    <property type="term" value="F:metal ion transmembrane transporter activity"/>
    <property type="evidence" value="ECO:0007669"/>
    <property type="project" value="InterPro"/>
</dbReference>
<evidence type="ECO:0000256" key="3">
    <source>
        <dbReference type="ARBA" id="ARBA00022692"/>
    </source>
</evidence>
<feature type="transmembrane region" description="Helical" evidence="8">
    <location>
        <begin position="339"/>
        <end position="358"/>
    </location>
</feature>
<feature type="transmembrane region" description="Helical" evidence="8">
    <location>
        <begin position="370"/>
        <end position="389"/>
    </location>
</feature>